<dbReference type="AlphaFoldDB" id="V2Y8E0"/>
<accession>V2Y8E0</accession>
<organism evidence="1 2">
    <name type="scientific">Moniliophthora roreri (strain MCA 2997)</name>
    <name type="common">Cocoa frosty pod rot fungus</name>
    <name type="synonym">Crinipellis roreri</name>
    <dbReference type="NCBI Taxonomy" id="1381753"/>
    <lineage>
        <taxon>Eukaryota</taxon>
        <taxon>Fungi</taxon>
        <taxon>Dikarya</taxon>
        <taxon>Basidiomycota</taxon>
        <taxon>Agaricomycotina</taxon>
        <taxon>Agaricomycetes</taxon>
        <taxon>Agaricomycetidae</taxon>
        <taxon>Agaricales</taxon>
        <taxon>Marasmiineae</taxon>
        <taxon>Marasmiaceae</taxon>
        <taxon>Moniliophthora</taxon>
    </lineage>
</organism>
<evidence type="ECO:0008006" key="3">
    <source>
        <dbReference type="Google" id="ProtNLM"/>
    </source>
</evidence>
<protein>
    <recommendedName>
        <fullName evidence="3">Protein kinase domain-containing protein</fullName>
    </recommendedName>
</protein>
<dbReference type="OrthoDB" id="5987198at2759"/>
<reference evidence="1 2" key="1">
    <citation type="journal article" date="2014" name="BMC Genomics">
        <title>Genome and secretome analysis of the hemibiotrophic fungal pathogen, Moniliophthora roreri, which causes frosty pod rot disease of cacao: mechanisms of the biotrophic and necrotrophic phases.</title>
        <authorList>
            <person name="Meinhardt L.W."/>
            <person name="Costa G.G.L."/>
            <person name="Thomazella D.P.T."/>
            <person name="Teixeira P.J.P.L."/>
            <person name="Carazzolle M.F."/>
            <person name="Schuster S.C."/>
            <person name="Carlson J.E."/>
            <person name="Guiltinan M.J."/>
            <person name="Mieczkowski P."/>
            <person name="Farmer A."/>
            <person name="Ramaraj T."/>
            <person name="Crozier J."/>
            <person name="Davis R.E."/>
            <person name="Shao J."/>
            <person name="Melnick R.L."/>
            <person name="Pereira G.A.G."/>
            <person name="Bailey B.A."/>
        </authorList>
    </citation>
    <scope>NUCLEOTIDE SEQUENCE [LARGE SCALE GENOMIC DNA]</scope>
    <source>
        <strain evidence="1 2">MCA 2997</strain>
    </source>
</reference>
<evidence type="ECO:0000313" key="2">
    <source>
        <dbReference type="Proteomes" id="UP000017559"/>
    </source>
</evidence>
<keyword evidence="2" id="KW-1185">Reference proteome</keyword>
<dbReference type="Proteomes" id="UP000017559">
    <property type="component" value="Unassembled WGS sequence"/>
</dbReference>
<dbReference type="KEGG" id="mrr:Moror_10895"/>
<gene>
    <name evidence="1" type="ORF">Moror_10895</name>
</gene>
<evidence type="ECO:0000313" key="1">
    <source>
        <dbReference type="EMBL" id="ESK87944.1"/>
    </source>
</evidence>
<proteinExistence type="predicted"/>
<comment type="caution">
    <text evidence="1">The sequence shown here is derived from an EMBL/GenBank/DDBJ whole genome shotgun (WGS) entry which is preliminary data.</text>
</comment>
<dbReference type="HOGENOM" id="CLU_1360739_0_0_1"/>
<sequence>MESVGYRLRPRYQPGWVPKLETISEKLRSPLTTYIVWRLVSRTVNVDEVEIDLYFQELADHPRNHCAPIYDVLSVPNDTNLDVIVMPLLRLFDESQFDTVGEVIHFLHQIFEGIQFMHEHHTAHGQHPFPSSNSSVSLNTLRDCTRLNTMMAGDAMYPNSWHPMLPRYQKEDGLELAQRVAEPNTILAQVLSDRFWILAKI</sequence>
<dbReference type="EMBL" id="AWSO01000721">
    <property type="protein sequence ID" value="ESK87944.1"/>
    <property type="molecule type" value="Genomic_DNA"/>
</dbReference>
<dbReference type="STRING" id="1381753.V2Y8E0"/>
<name>V2Y8E0_MONRO</name>